<dbReference type="AlphaFoldDB" id="A0A2T3A8B6"/>
<dbReference type="EMBL" id="KZ678439">
    <property type="protein sequence ID" value="PSR85683.1"/>
    <property type="molecule type" value="Genomic_DNA"/>
</dbReference>
<organism evidence="1 2">
    <name type="scientific">Coniella lustricola</name>
    <dbReference type="NCBI Taxonomy" id="2025994"/>
    <lineage>
        <taxon>Eukaryota</taxon>
        <taxon>Fungi</taxon>
        <taxon>Dikarya</taxon>
        <taxon>Ascomycota</taxon>
        <taxon>Pezizomycotina</taxon>
        <taxon>Sordariomycetes</taxon>
        <taxon>Sordariomycetidae</taxon>
        <taxon>Diaporthales</taxon>
        <taxon>Schizoparmaceae</taxon>
        <taxon>Coniella</taxon>
    </lineage>
</organism>
<protein>
    <submittedName>
        <fullName evidence="1">Uncharacterized protein</fullName>
    </submittedName>
</protein>
<gene>
    <name evidence="1" type="ORF">BD289DRAFT_252741</name>
</gene>
<dbReference type="InParanoid" id="A0A2T3A8B6"/>
<evidence type="ECO:0000313" key="2">
    <source>
        <dbReference type="Proteomes" id="UP000241462"/>
    </source>
</evidence>
<proteinExistence type="predicted"/>
<name>A0A2T3A8B6_9PEZI</name>
<evidence type="ECO:0000313" key="1">
    <source>
        <dbReference type="EMBL" id="PSR85683.1"/>
    </source>
</evidence>
<dbReference type="Proteomes" id="UP000241462">
    <property type="component" value="Unassembled WGS sequence"/>
</dbReference>
<accession>A0A2T3A8B6</accession>
<sequence>MRLKMCVSSVSSVVVYRNTTSHQGRRFVKASHKQNLWPQLSYISTNLHIQYSGPLVNSRQPAPGLVQFNIYTRFVKQKGGPGYYYYYYHCYYYLLPLEFRNTHLLCSVPLIPSPPHWVGGRAAHPPTTQPSPAHSPGPPCWLHRSRPMLNKNTIYKYIDQNHMNPSVPGNLKLYI</sequence>
<reference evidence="1 2" key="1">
    <citation type="journal article" date="2018" name="Mycol. Prog.">
        <title>Coniella lustricola, a new species from submerged detritus.</title>
        <authorList>
            <person name="Raudabaugh D.B."/>
            <person name="Iturriaga T."/>
            <person name="Carver A."/>
            <person name="Mondo S."/>
            <person name="Pangilinan J."/>
            <person name="Lipzen A."/>
            <person name="He G."/>
            <person name="Amirebrahimi M."/>
            <person name="Grigoriev I.V."/>
            <person name="Miller A.N."/>
        </authorList>
    </citation>
    <scope>NUCLEOTIDE SEQUENCE [LARGE SCALE GENOMIC DNA]</scope>
    <source>
        <strain evidence="1 2">B22-T-1</strain>
    </source>
</reference>
<keyword evidence="2" id="KW-1185">Reference proteome</keyword>